<evidence type="ECO:0000313" key="2">
    <source>
        <dbReference type="EMBL" id="QIG43741.1"/>
    </source>
</evidence>
<organism evidence="2 3">
    <name type="scientific">Nocardioides anomalus</name>
    <dbReference type="NCBI Taxonomy" id="2712223"/>
    <lineage>
        <taxon>Bacteria</taxon>
        <taxon>Bacillati</taxon>
        <taxon>Actinomycetota</taxon>
        <taxon>Actinomycetes</taxon>
        <taxon>Propionibacteriales</taxon>
        <taxon>Nocardioidaceae</taxon>
        <taxon>Nocardioides</taxon>
    </lineage>
</organism>
<name>A0A6G6WEG9_9ACTN</name>
<reference evidence="2 3" key="1">
    <citation type="submission" date="2020-02" db="EMBL/GenBank/DDBJ databases">
        <title>Full genome sequence of Nocardioides sp. R-3366.</title>
        <authorList>
            <person name="Im W.-T."/>
        </authorList>
    </citation>
    <scope>NUCLEOTIDE SEQUENCE [LARGE SCALE GENOMIC DNA]</scope>
    <source>
        <strain evidence="2 3">R-3366</strain>
    </source>
</reference>
<feature type="domain" description="ABM" evidence="1">
    <location>
        <begin position="2"/>
        <end position="93"/>
    </location>
</feature>
<dbReference type="KEGG" id="nano:G5V58_14070"/>
<dbReference type="PROSITE" id="PS51725">
    <property type="entry name" value="ABM"/>
    <property type="match status" value="1"/>
</dbReference>
<keyword evidence="3" id="KW-1185">Reference proteome</keyword>
<gene>
    <name evidence="2" type="ORF">G5V58_14070</name>
</gene>
<sequence>MILATAYFHVRPGAADEFAAAAREVIARTTADEPGCVAYSCYREVLDEDQFVFVEEWQDLAAIGAHAQSEHFLAFDALARDLVDAQRVVLHTVEKSRTV</sequence>
<dbReference type="GO" id="GO:0004497">
    <property type="term" value="F:monooxygenase activity"/>
    <property type="evidence" value="ECO:0007669"/>
    <property type="project" value="UniProtKB-KW"/>
</dbReference>
<proteinExistence type="predicted"/>
<evidence type="ECO:0000259" key="1">
    <source>
        <dbReference type="PROSITE" id="PS51725"/>
    </source>
</evidence>
<dbReference type="PANTHER" id="PTHR33336">
    <property type="entry name" value="QUINOL MONOOXYGENASE YGIN-RELATED"/>
    <property type="match status" value="1"/>
</dbReference>
<dbReference type="Pfam" id="PF03992">
    <property type="entry name" value="ABM"/>
    <property type="match status" value="1"/>
</dbReference>
<dbReference type="EMBL" id="CP049257">
    <property type="protein sequence ID" value="QIG43741.1"/>
    <property type="molecule type" value="Genomic_DNA"/>
</dbReference>
<dbReference type="SUPFAM" id="SSF54909">
    <property type="entry name" value="Dimeric alpha+beta barrel"/>
    <property type="match status" value="1"/>
</dbReference>
<accession>A0A6G6WEG9</accession>
<protein>
    <submittedName>
        <fullName evidence="2">Antibiotic biosynthesis monooxygenase</fullName>
    </submittedName>
</protein>
<dbReference type="RefSeq" id="WP_165233826.1">
    <property type="nucleotide sequence ID" value="NZ_CP049257.1"/>
</dbReference>
<dbReference type="PANTHER" id="PTHR33336:SF15">
    <property type="entry name" value="ABM DOMAIN-CONTAINING PROTEIN"/>
    <property type="match status" value="1"/>
</dbReference>
<dbReference type="InterPro" id="IPR011008">
    <property type="entry name" value="Dimeric_a/b-barrel"/>
</dbReference>
<dbReference type="Proteomes" id="UP000502996">
    <property type="component" value="Chromosome"/>
</dbReference>
<dbReference type="InterPro" id="IPR007138">
    <property type="entry name" value="ABM_dom"/>
</dbReference>
<dbReference type="InterPro" id="IPR050744">
    <property type="entry name" value="AI-2_Isomerase_LsrG"/>
</dbReference>
<keyword evidence="2" id="KW-0560">Oxidoreductase</keyword>
<evidence type="ECO:0000313" key="3">
    <source>
        <dbReference type="Proteomes" id="UP000502996"/>
    </source>
</evidence>
<dbReference type="Gene3D" id="3.30.70.100">
    <property type="match status" value="1"/>
</dbReference>
<keyword evidence="2" id="KW-0503">Monooxygenase</keyword>
<dbReference type="AlphaFoldDB" id="A0A6G6WEG9"/>